<gene>
    <name evidence="1" type="ORF">AW09_003123</name>
</gene>
<organism evidence="1 2">
    <name type="scientific">Candidatus Accumulibacter phosphatis</name>
    <dbReference type="NCBI Taxonomy" id="327160"/>
    <lineage>
        <taxon>Bacteria</taxon>
        <taxon>Pseudomonadati</taxon>
        <taxon>Pseudomonadota</taxon>
        <taxon>Betaproteobacteria</taxon>
        <taxon>Candidatus Accumulibacter</taxon>
    </lineage>
</organism>
<dbReference type="Proteomes" id="UP000020077">
    <property type="component" value="Unassembled WGS sequence"/>
</dbReference>
<name>A0A080LTB6_9PROT</name>
<reference evidence="1 2" key="1">
    <citation type="submission" date="2014-02" db="EMBL/GenBank/DDBJ databases">
        <title>Expanding our view of genomic diversity in Candidatus Accumulibacter clades.</title>
        <authorList>
            <person name="Skennerton C.T."/>
            <person name="Barr J.J."/>
            <person name="Slater F.R."/>
            <person name="Bond P.L."/>
            <person name="Tyson G.W."/>
        </authorList>
    </citation>
    <scope>NUCLEOTIDE SEQUENCE [LARGE SCALE GENOMIC DNA]</scope>
    <source>
        <strain evidence="2">BA-91</strain>
    </source>
</reference>
<accession>A0A080LTB6</accession>
<evidence type="ECO:0000313" key="1">
    <source>
        <dbReference type="EMBL" id="KFB71742.1"/>
    </source>
</evidence>
<dbReference type="AlphaFoldDB" id="A0A080LTB6"/>
<comment type="caution">
    <text evidence="1">The sequence shown here is derived from an EMBL/GenBank/DDBJ whole genome shotgun (WGS) entry which is preliminary data.</text>
</comment>
<sequence length="300" mass="33340">MVGPLFESRDHPHLAVARALGQEGGRQDALARPRRAGDQQGVAARQTAAHHVVQAGHAHPQAIAEGRRRWWRSRHGELRRGEDVNSRRADAKGVQSRHGALPAHLHDLQLADHGVALHTLAQPEQPVGDGENRVLIVLAEVSSDQEGRSLPARHQYAEILDELLYADERLAFVATGEDHRRERIHEDQSRLAFLDFRDDSLQHPGDVARGRVFCKVDEADTAVELVEVEEVELLLVAQHFQRRLTNGREVECRALGRRQREHDLVRQGGLAAAGQTGDEIEGKLGQATPEHFVQPRHAGS</sequence>
<dbReference type="EMBL" id="JDVG02000500">
    <property type="protein sequence ID" value="KFB71742.1"/>
    <property type="molecule type" value="Genomic_DNA"/>
</dbReference>
<proteinExistence type="predicted"/>
<evidence type="ECO:0000313" key="2">
    <source>
        <dbReference type="Proteomes" id="UP000020077"/>
    </source>
</evidence>
<protein>
    <submittedName>
        <fullName evidence="1">Uncharacterized protein</fullName>
    </submittedName>
</protein>